<keyword evidence="2" id="KW-1185">Reference proteome</keyword>
<dbReference type="EMBL" id="JXJX01000009">
    <property type="protein sequence ID" value="PCS06282.1"/>
    <property type="molecule type" value="Genomic_DNA"/>
</dbReference>
<evidence type="ECO:0000313" key="1">
    <source>
        <dbReference type="EMBL" id="PCS06282.1"/>
    </source>
</evidence>
<sequence>MDMTKTIPAIALNVRLICQLIGVLESNYYERISCPPSKTQLRR</sequence>
<dbReference type="AlphaFoldDB" id="A0A2A5RYG8"/>
<evidence type="ECO:0000313" key="2">
    <source>
        <dbReference type="Proteomes" id="UP000242246"/>
    </source>
</evidence>
<proteinExistence type="predicted"/>
<name>A0A2A5RYG8_9LACT</name>
<protein>
    <submittedName>
        <fullName evidence="1">Transposase</fullName>
    </submittedName>
</protein>
<dbReference type="Proteomes" id="UP000242246">
    <property type="component" value="Unassembled WGS sequence"/>
</dbReference>
<accession>A0A2A5RYG8</accession>
<gene>
    <name evidence="1" type="ORF">RU87_GL001803</name>
</gene>
<organism evidence="1 2">
    <name type="scientific">Pseudolactococcus plantarum</name>
    <dbReference type="NCBI Taxonomy" id="1365"/>
    <lineage>
        <taxon>Bacteria</taxon>
        <taxon>Bacillati</taxon>
        <taxon>Bacillota</taxon>
        <taxon>Bacilli</taxon>
        <taxon>Lactobacillales</taxon>
        <taxon>Streptococcaceae</taxon>
        <taxon>Pseudolactococcus</taxon>
    </lineage>
</organism>
<comment type="caution">
    <text evidence="1">The sequence shown here is derived from an EMBL/GenBank/DDBJ whole genome shotgun (WGS) entry which is preliminary data.</text>
</comment>
<reference evidence="1 2" key="1">
    <citation type="submission" date="2014-12" db="EMBL/GenBank/DDBJ databases">
        <title>Draft genome sequences of 10 type strains of Lactococcus.</title>
        <authorList>
            <person name="Sun Z."/>
            <person name="Zhong Z."/>
            <person name="Liu W."/>
            <person name="Zhang W."/>
            <person name="Zhang H."/>
        </authorList>
    </citation>
    <scope>NUCLEOTIDE SEQUENCE [LARGE SCALE GENOMIC DNA]</scope>
    <source>
        <strain evidence="1 2">DSM 20686</strain>
    </source>
</reference>